<dbReference type="Pfam" id="PF02810">
    <property type="entry name" value="SEC-C"/>
    <property type="match status" value="1"/>
</dbReference>
<dbReference type="AlphaFoldDB" id="A0A7L9RUT8"/>
<dbReference type="GO" id="GO:0016740">
    <property type="term" value="F:transferase activity"/>
    <property type="evidence" value="ECO:0007669"/>
    <property type="project" value="UniProtKB-KW"/>
</dbReference>
<dbReference type="KEGG" id="pbal:CPBP_01126"/>
<dbReference type="InterPro" id="IPR004027">
    <property type="entry name" value="SEC_C_motif"/>
</dbReference>
<sequence>MTLANYKITLSTSSGESITLDDSALLVFIDETGCEDLKDPKNPSFGRAGCAILSRHYNKSLRNPWLDMKKEFFGGMNVPWHTADINFTEPRINAVNKFVDKPFVRFGAICTNKTDIDEKYSVHETISETFILQTIPNLIEKFKRISRICFIFESSKRLNTLVEAEFNPHRIRRHIDKKYNFSMPIDCFFLTKTLNEPGLEVADLLAHTLGRQNKNHMIQGKSDFTPDFKKTFHNQHSIGGCMFIESIKTNQSFLEQKNHKTPRNSKCPCGSGKKYKKCCRN</sequence>
<dbReference type="Gene3D" id="3.10.450.50">
    <property type="match status" value="1"/>
</dbReference>
<organism evidence="1 2">
    <name type="scientific">Candidatus Bodocaedibacter vickermanii</name>
    <dbReference type="NCBI Taxonomy" id="2741701"/>
    <lineage>
        <taxon>Bacteria</taxon>
        <taxon>Pseudomonadati</taxon>
        <taxon>Pseudomonadota</taxon>
        <taxon>Alphaproteobacteria</taxon>
        <taxon>Holosporales</taxon>
        <taxon>Candidatus Paracaedibacteraceae</taxon>
        <taxon>Candidatus Bodocaedibacter</taxon>
    </lineage>
</organism>
<dbReference type="Pfam" id="PF12686">
    <property type="entry name" value="DUF3800"/>
    <property type="match status" value="1"/>
</dbReference>
<dbReference type="Proteomes" id="UP000594001">
    <property type="component" value="Chromosome"/>
</dbReference>
<protein>
    <submittedName>
        <fullName evidence="1">3-deoxy-D-manno-octulosonic acid transferase</fullName>
    </submittedName>
</protein>
<keyword evidence="2" id="KW-1185">Reference proteome</keyword>
<gene>
    <name evidence="1" type="ORF">CPBP_01126</name>
</gene>
<dbReference type="InterPro" id="IPR024524">
    <property type="entry name" value="DUF3800"/>
</dbReference>
<evidence type="ECO:0000313" key="1">
    <source>
        <dbReference type="EMBL" id="QOL20334.1"/>
    </source>
</evidence>
<dbReference type="EMBL" id="CP054719">
    <property type="protein sequence ID" value="QOL20334.1"/>
    <property type="molecule type" value="Genomic_DNA"/>
</dbReference>
<name>A0A7L9RUT8_9PROT</name>
<keyword evidence="1" id="KW-0808">Transferase</keyword>
<reference evidence="1 2" key="1">
    <citation type="submission" date="2020-06" db="EMBL/GenBank/DDBJ databases">
        <title>The endosymbiont of the kinetoplastid Bodo saltans is a Paracaedibacter-like alpha-proteobacterium possessing a putative toxin-antitoxin system.</title>
        <authorList>
            <person name="Midha S."/>
            <person name="Rigden D.J."/>
            <person name="Siozios S."/>
            <person name="Hurst G.D.D."/>
            <person name="Jackson A.P."/>
        </authorList>
    </citation>
    <scope>NUCLEOTIDE SEQUENCE [LARGE SCALE GENOMIC DNA]</scope>
    <source>
        <strain evidence="1">Lake Konstanz</strain>
    </source>
</reference>
<dbReference type="SUPFAM" id="SSF103642">
    <property type="entry name" value="Sec-C motif"/>
    <property type="match status" value="1"/>
</dbReference>
<accession>A0A7L9RUT8</accession>
<proteinExistence type="predicted"/>
<evidence type="ECO:0000313" key="2">
    <source>
        <dbReference type="Proteomes" id="UP000594001"/>
    </source>
</evidence>